<feature type="compositionally biased region" description="Acidic residues" evidence="1">
    <location>
        <begin position="108"/>
        <end position="124"/>
    </location>
</feature>
<keyword evidence="2" id="KW-0812">Transmembrane</keyword>
<name>A0A9D1JKH7_9FIRM</name>
<reference evidence="3" key="1">
    <citation type="submission" date="2020-10" db="EMBL/GenBank/DDBJ databases">
        <authorList>
            <person name="Gilroy R."/>
        </authorList>
    </citation>
    <scope>NUCLEOTIDE SEQUENCE</scope>
    <source>
        <strain evidence="3">CHK190-19873</strain>
    </source>
</reference>
<dbReference type="AlphaFoldDB" id="A0A9D1JKH7"/>
<keyword evidence="2" id="KW-1133">Transmembrane helix</keyword>
<organism evidence="3 4">
    <name type="scientific">Candidatus Limivivens intestinipullorum</name>
    <dbReference type="NCBI Taxonomy" id="2840858"/>
    <lineage>
        <taxon>Bacteria</taxon>
        <taxon>Bacillati</taxon>
        <taxon>Bacillota</taxon>
        <taxon>Clostridia</taxon>
        <taxon>Lachnospirales</taxon>
        <taxon>Lachnospiraceae</taxon>
        <taxon>Lachnospiraceae incertae sedis</taxon>
        <taxon>Candidatus Limivivens</taxon>
    </lineage>
</organism>
<accession>A0A9D1JKH7</accession>
<feature type="compositionally biased region" description="Low complexity" evidence="1">
    <location>
        <begin position="125"/>
        <end position="139"/>
    </location>
</feature>
<evidence type="ECO:0000256" key="2">
    <source>
        <dbReference type="SAM" id="Phobius"/>
    </source>
</evidence>
<feature type="region of interest" description="Disordered" evidence="1">
    <location>
        <begin position="48"/>
        <end position="139"/>
    </location>
</feature>
<gene>
    <name evidence="3" type="ORF">IAB44_09250</name>
</gene>
<evidence type="ECO:0000256" key="1">
    <source>
        <dbReference type="SAM" id="MobiDB-lite"/>
    </source>
</evidence>
<feature type="compositionally biased region" description="Acidic residues" evidence="1">
    <location>
        <begin position="81"/>
        <end position="92"/>
    </location>
</feature>
<evidence type="ECO:0000313" key="4">
    <source>
        <dbReference type="Proteomes" id="UP000823935"/>
    </source>
</evidence>
<comment type="caution">
    <text evidence="3">The sequence shown here is derived from an EMBL/GenBank/DDBJ whole genome shotgun (WGS) entry which is preliminary data.</text>
</comment>
<keyword evidence="2" id="KW-0472">Membrane</keyword>
<feature type="compositionally biased region" description="Low complexity" evidence="1">
    <location>
        <begin position="345"/>
        <end position="359"/>
    </location>
</feature>
<evidence type="ECO:0000313" key="3">
    <source>
        <dbReference type="EMBL" id="HIS31713.1"/>
    </source>
</evidence>
<protein>
    <submittedName>
        <fullName evidence="3">Uncharacterized protein</fullName>
    </submittedName>
</protein>
<feature type="region of interest" description="Disordered" evidence="1">
    <location>
        <begin position="345"/>
        <end position="385"/>
    </location>
</feature>
<sequence>MDRRRKNPRIFNILLAILCIVVFAGFAAFLLWNRQDVAQETARLQELAQEQQMEERADRQNQTDAAASENEESADGVSETEGGDESLTDDEAGTTASGDGGSGAGDTAEADDGSGETASEEASEESGSAGAEETAEAQTASMGISCWGDEFYEPEAAEQYSYRAVLQRILDENGYDLTVANKTLEGAGTLSMMKMAGVPQEDLDAYIAQHEASGGNLAVTETGIRDLTEEETDRWERDYIPVLMMGYYGGWNNDIQELIEQQQKILDTFGVNKENFIIAGIPPLDKTVGTSEYDAAMEGAWGEHYVSTAQTSRYALSSKEGQEEIAQAIYEKLLELNYIGAPQNTEAEGQQAAAETEGQSAEETETQTAGEAGTEGNTENESAAA</sequence>
<dbReference type="Proteomes" id="UP000823935">
    <property type="component" value="Unassembled WGS sequence"/>
</dbReference>
<dbReference type="EMBL" id="DVIQ01000052">
    <property type="protein sequence ID" value="HIS31713.1"/>
    <property type="molecule type" value="Genomic_DNA"/>
</dbReference>
<reference evidence="3" key="2">
    <citation type="journal article" date="2021" name="PeerJ">
        <title>Extensive microbial diversity within the chicken gut microbiome revealed by metagenomics and culture.</title>
        <authorList>
            <person name="Gilroy R."/>
            <person name="Ravi A."/>
            <person name="Getino M."/>
            <person name="Pursley I."/>
            <person name="Horton D.L."/>
            <person name="Alikhan N.F."/>
            <person name="Baker D."/>
            <person name="Gharbi K."/>
            <person name="Hall N."/>
            <person name="Watson M."/>
            <person name="Adriaenssens E.M."/>
            <person name="Foster-Nyarko E."/>
            <person name="Jarju S."/>
            <person name="Secka A."/>
            <person name="Antonio M."/>
            <person name="Oren A."/>
            <person name="Chaudhuri R.R."/>
            <person name="La Ragione R."/>
            <person name="Hildebrand F."/>
            <person name="Pallen M.J."/>
        </authorList>
    </citation>
    <scope>NUCLEOTIDE SEQUENCE</scope>
    <source>
        <strain evidence="3">CHK190-19873</strain>
    </source>
</reference>
<proteinExistence type="predicted"/>
<feature type="transmembrane region" description="Helical" evidence="2">
    <location>
        <begin position="12"/>
        <end position="32"/>
    </location>
</feature>
<feature type="compositionally biased region" description="Low complexity" evidence="1">
    <location>
        <begin position="366"/>
        <end position="385"/>
    </location>
</feature>